<evidence type="ECO:0000256" key="10">
    <source>
        <dbReference type="ARBA" id="ARBA00048807"/>
    </source>
</evidence>
<comment type="catalytic activity">
    <reaction evidence="10">
        <text>7,8-dihydroneopterin 3'-triphosphate + H2O = 6-carboxy-5,6,7,8-tetrahydropterin + triphosphate + acetaldehyde + 2 H(+)</text>
        <dbReference type="Rhea" id="RHEA:27966"/>
        <dbReference type="ChEBI" id="CHEBI:15343"/>
        <dbReference type="ChEBI" id="CHEBI:15377"/>
        <dbReference type="ChEBI" id="CHEBI:15378"/>
        <dbReference type="ChEBI" id="CHEBI:18036"/>
        <dbReference type="ChEBI" id="CHEBI:58462"/>
        <dbReference type="ChEBI" id="CHEBI:61032"/>
        <dbReference type="EC" id="4.1.2.50"/>
    </reaction>
</comment>
<dbReference type="SUPFAM" id="SSF55620">
    <property type="entry name" value="Tetrahydrobiopterin biosynthesis enzymes-like"/>
    <property type="match status" value="1"/>
</dbReference>
<dbReference type="Gene3D" id="3.30.479.10">
    <property type="entry name" value="6-pyruvoyl tetrahydropterin synthase/QueD"/>
    <property type="match status" value="1"/>
</dbReference>
<dbReference type="InterPro" id="IPR038418">
    <property type="entry name" value="6-PTP_synth/QueD_sf"/>
</dbReference>
<evidence type="ECO:0000256" key="9">
    <source>
        <dbReference type="ARBA" id="ARBA00031449"/>
    </source>
</evidence>
<dbReference type="EC" id="4.1.2.50" evidence="4"/>
<dbReference type="InterPro" id="IPR007115">
    <property type="entry name" value="6-PTP_synth/QueD"/>
</dbReference>
<keyword evidence="8" id="KW-0456">Lyase</keyword>
<keyword evidence="6" id="KW-0479">Metal-binding</keyword>
<organism evidence="11 12">
    <name type="scientific">Actinosynnema pretiosum subsp. pretiosum</name>
    <dbReference type="NCBI Taxonomy" id="103721"/>
    <lineage>
        <taxon>Bacteria</taxon>
        <taxon>Bacillati</taxon>
        <taxon>Actinomycetota</taxon>
        <taxon>Actinomycetes</taxon>
        <taxon>Pseudonocardiales</taxon>
        <taxon>Pseudonocardiaceae</taxon>
        <taxon>Actinosynnema</taxon>
    </lineage>
</organism>
<gene>
    <name evidence="11" type="ORF">KCV87_00915</name>
</gene>
<protein>
    <recommendedName>
        <fullName evidence="5">6-carboxy-5,6,7,8-tetrahydropterin synthase</fullName>
        <ecNumber evidence="4">4.1.2.50</ecNumber>
    </recommendedName>
    <alternativeName>
        <fullName evidence="9">Queuosine biosynthesis protein QueD</fullName>
    </alternativeName>
</protein>
<dbReference type="EMBL" id="CP073249">
    <property type="protein sequence ID" value="QUF04738.1"/>
    <property type="molecule type" value="Genomic_DNA"/>
</dbReference>
<dbReference type="PANTHER" id="PTHR12589:SF7">
    <property type="entry name" value="6-PYRUVOYL TETRAHYDROBIOPTERIN SYNTHASE"/>
    <property type="match status" value="1"/>
</dbReference>
<comment type="similarity">
    <text evidence="3">Belongs to the PTPS family. QueD subfamily.</text>
</comment>
<keyword evidence="7" id="KW-0862">Zinc</keyword>
<evidence type="ECO:0000256" key="6">
    <source>
        <dbReference type="ARBA" id="ARBA00022723"/>
    </source>
</evidence>
<evidence type="ECO:0000256" key="4">
    <source>
        <dbReference type="ARBA" id="ARBA00012982"/>
    </source>
</evidence>
<dbReference type="GO" id="GO:0046872">
    <property type="term" value="F:metal ion binding"/>
    <property type="evidence" value="ECO:0007669"/>
    <property type="project" value="UniProtKB-KW"/>
</dbReference>
<dbReference type="AlphaFoldDB" id="A0AA45L8H8"/>
<evidence type="ECO:0000256" key="2">
    <source>
        <dbReference type="ARBA" id="ARBA00005061"/>
    </source>
</evidence>
<comment type="cofactor">
    <cofactor evidence="1">
        <name>Zn(2+)</name>
        <dbReference type="ChEBI" id="CHEBI:29105"/>
    </cofactor>
</comment>
<evidence type="ECO:0000256" key="5">
    <source>
        <dbReference type="ARBA" id="ARBA00018141"/>
    </source>
</evidence>
<reference evidence="11" key="1">
    <citation type="submission" date="2021-04" db="EMBL/GenBank/DDBJ databases">
        <title>Genomic sequence of Actinosynnema pretiosum subsp. pretiosum ATCC 31280 (C-14919).</title>
        <authorList>
            <person name="Bai L."/>
            <person name="Wang X."/>
            <person name="Xiao Y."/>
        </authorList>
    </citation>
    <scope>NUCLEOTIDE SEQUENCE</scope>
    <source>
        <strain evidence="11">ATCC 31280</strain>
    </source>
</reference>
<dbReference type="GO" id="GO:0070497">
    <property type="term" value="F:6-carboxytetrahydropterin synthase activity"/>
    <property type="evidence" value="ECO:0007669"/>
    <property type="project" value="UniProtKB-EC"/>
</dbReference>
<proteinExistence type="inferred from homology"/>
<evidence type="ECO:0000313" key="12">
    <source>
        <dbReference type="Proteomes" id="UP000677152"/>
    </source>
</evidence>
<dbReference type="Pfam" id="PF01242">
    <property type="entry name" value="PTPS"/>
    <property type="match status" value="1"/>
</dbReference>
<comment type="pathway">
    <text evidence="2">Purine metabolism; 7-cyano-7-deazaguanine biosynthesis.</text>
</comment>
<dbReference type="PANTHER" id="PTHR12589">
    <property type="entry name" value="PYRUVOYL TETRAHYDROBIOPTERIN SYNTHASE"/>
    <property type="match status" value="1"/>
</dbReference>
<evidence type="ECO:0000256" key="8">
    <source>
        <dbReference type="ARBA" id="ARBA00023239"/>
    </source>
</evidence>
<accession>A0AA45L8H8</accession>
<evidence type="ECO:0000256" key="7">
    <source>
        <dbReference type="ARBA" id="ARBA00022833"/>
    </source>
</evidence>
<evidence type="ECO:0000313" key="11">
    <source>
        <dbReference type="EMBL" id="QUF04738.1"/>
    </source>
</evidence>
<evidence type="ECO:0000256" key="3">
    <source>
        <dbReference type="ARBA" id="ARBA00008900"/>
    </source>
</evidence>
<sequence>MTRMGHAVCVKHTFEAAHRLPHLGGKCVNLHGHSWAVKVTVGAPRLSEGGTVVEFGALKQAVRRWIDLHWDHATLLGQADPLVGLLRETGSRVYRFGASGDATGAELVGHDLPWPTVESVAVVLARAATAIVDELPGAQGARVTRVEVRETRSNTAVHEPEWS</sequence>
<dbReference type="Proteomes" id="UP000677152">
    <property type="component" value="Chromosome"/>
</dbReference>
<name>A0AA45L8H8_9PSEU</name>
<evidence type="ECO:0000256" key="1">
    <source>
        <dbReference type="ARBA" id="ARBA00001947"/>
    </source>
</evidence>